<proteinExistence type="predicted"/>
<evidence type="ECO:0000313" key="3">
    <source>
        <dbReference type="Proteomes" id="UP000307380"/>
    </source>
</evidence>
<dbReference type="RefSeq" id="WP_136423064.1">
    <property type="nucleotide sequence ID" value="NZ_SSSN01000003.1"/>
</dbReference>
<protein>
    <submittedName>
        <fullName evidence="2">Peptidase</fullName>
    </submittedName>
</protein>
<dbReference type="AlphaFoldDB" id="A0A4S4FYU7"/>
<keyword evidence="1" id="KW-1133">Transmembrane helix</keyword>
<name>A0A4S4FYU7_9MICO</name>
<dbReference type="EMBL" id="SSSN01000003">
    <property type="protein sequence ID" value="THG35541.1"/>
    <property type="molecule type" value="Genomic_DNA"/>
</dbReference>
<keyword evidence="1" id="KW-0472">Membrane</keyword>
<evidence type="ECO:0000313" key="2">
    <source>
        <dbReference type="EMBL" id="THG35541.1"/>
    </source>
</evidence>
<reference evidence="2 3" key="1">
    <citation type="submission" date="2019-04" db="EMBL/GenBank/DDBJ databases">
        <authorList>
            <person name="Jiang L."/>
        </authorList>
    </citation>
    <scope>NUCLEOTIDE SEQUENCE [LARGE SCALE GENOMIC DNA]</scope>
    <source>
        <strain evidence="2 3">YIM 131861</strain>
    </source>
</reference>
<gene>
    <name evidence="2" type="ORF">E6C70_05735</name>
</gene>
<keyword evidence="1" id="KW-0812">Transmembrane</keyword>
<sequence>MIDWGAFLLVALAALIAASVVVSSYSFGLRLLALGGRAPVVGPAEFTDAITIISPAEAKAIAKRAKKAAKKNPLTDAQKRAALVGAYACFTISALAVLYGIYLIVPYFHR</sequence>
<evidence type="ECO:0000256" key="1">
    <source>
        <dbReference type="SAM" id="Phobius"/>
    </source>
</evidence>
<keyword evidence="3" id="KW-1185">Reference proteome</keyword>
<organism evidence="2 3">
    <name type="scientific">Orlajensenia flava</name>
    <dbReference type="NCBI Taxonomy" id="2565934"/>
    <lineage>
        <taxon>Bacteria</taxon>
        <taxon>Bacillati</taxon>
        <taxon>Actinomycetota</taxon>
        <taxon>Actinomycetes</taxon>
        <taxon>Micrococcales</taxon>
        <taxon>Microbacteriaceae</taxon>
        <taxon>Orlajensenia</taxon>
    </lineage>
</organism>
<comment type="caution">
    <text evidence="2">The sequence shown here is derived from an EMBL/GenBank/DDBJ whole genome shotgun (WGS) entry which is preliminary data.</text>
</comment>
<accession>A0A4S4FYU7</accession>
<dbReference type="Proteomes" id="UP000307380">
    <property type="component" value="Unassembled WGS sequence"/>
</dbReference>
<dbReference type="OrthoDB" id="4950741at2"/>
<feature type="transmembrane region" description="Helical" evidence="1">
    <location>
        <begin position="81"/>
        <end position="105"/>
    </location>
</feature>